<protein>
    <recommendedName>
        <fullName evidence="5">DUF1214 domain-containing protein</fullName>
    </recommendedName>
</protein>
<dbReference type="Proteomes" id="UP001629745">
    <property type="component" value="Unassembled WGS sequence"/>
</dbReference>
<feature type="compositionally biased region" description="Low complexity" evidence="1">
    <location>
        <begin position="36"/>
        <end position="49"/>
    </location>
</feature>
<evidence type="ECO:0000256" key="1">
    <source>
        <dbReference type="SAM" id="MobiDB-lite"/>
    </source>
</evidence>
<dbReference type="EMBL" id="JBDLNV010000006">
    <property type="protein sequence ID" value="MFM1725256.1"/>
    <property type="molecule type" value="Genomic_DNA"/>
</dbReference>
<evidence type="ECO:0000313" key="3">
    <source>
        <dbReference type="EMBL" id="MFM1725256.1"/>
    </source>
</evidence>
<dbReference type="RefSeq" id="WP_420165747.1">
    <property type="nucleotide sequence ID" value="NZ_JBDLNV010000006.1"/>
</dbReference>
<feature type="signal peptide" evidence="2">
    <location>
        <begin position="1"/>
        <end position="27"/>
    </location>
</feature>
<keyword evidence="4" id="KW-1185">Reference proteome</keyword>
<feature type="chain" id="PRO_5046560362" description="DUF1214 domain-containing protein" evidence="2">
    <location>
        <begin position="28"/>
        <end position="477"/>
    </location>
</feature>
<keyword evidence="2" id="KW-0732">Signal</keyword>
<feature type="region of interest" description="Disordered" evidence="1">
    <location>
        <begin position="32"/>
        <end position="58"/>
    </location>
</feature>
<organism evidence="3 4">
    <name type="scientific">Rhodococcus parequi</name>
    <dbReference type="NCBI Taxonomy" id="3137122"/>
    <lineage>
        <taxon>Bacteria</taxon>
        <taxon>Bacillati</taxon>
        <taxon>Actinomycetota</taxon>
        <taxon>Actinomycetes</taxon>
        <taxon>Mycobacteriales</taxon>
        <taxon>Nocardiaceae</taxon>
        <taxon>Rhodococcus</taxon>
    </lineage>
</organism>
<accession>A0ABW9FI83</accession>
<name>A0ABW9FI83_9NOCA</name>
<proteinExistence type="predicted"/>
<gene>
    <name evidence="3" type="ORF">ABEU20_003867</name>
</gene>
<evidence type="ECO:0000313" key="4">
    <source>
        <dbReference type="Proteomes" id="UP001629745"/>
    </source>
</evidence>
<evidence type="ECO:0000256" key="2">
    <source>
        <dbReference type="SAM" id="SignalP"/>
    </source>
</evidence>
<sequence length="477" mass="50720">MPIRRRILTAGLMATAVTVFLPTMSGAGPLSPAPAGSLSTGSLSGGRSDSGCDRDFAPGGALDSRSQLDFEKTVGAVAAHPLVRAAKSDVASMYRADQQGATRAGRDTLDAAVDSIAMAATQTVVTDNPSEPHFNWVVTAPHCWHGLDVARSGYGIDNPDNVYRHTAVDGESTFVIHGRMPERRPAQLSFVLYGELPGTGAVTREGAPVSGSLTSDRMQIAPDGSFTITVGPDAADGRPNHIRTTAQSRLLIARDSLNDWAQEQPSHLTIERTAGPAASGPRSDQQLAARAADLLRTIARYWLDWDNTFIYTKAANDVQAPAAPRGSGFGFATSGHFALGPDQALVVTLDPVGARYLGFQLTDPWGVAREYVHRSGSLNQSQATPNADGTITYVVSSTDPGVRNWLDTDGIDSGMYAVRWQSTPAEVDPARTVRSVRLVDLADLDAALPADTARVTPAQRVTQLEERAANYTERFLG</sequence>
<comment type="caution">
    <text evidence="3">The sequence shown here is derived from an EMBL/GenBank/DDBJ whole genome shotgun (WGS) entry which is preliminary data.</text>
</comment>
<reference evidence="3 4" key="1">
    <citation type="submission" date="2023-11" db="EMBL/GenBank/DDBJ databases">
        <authorList>
            <person name="Val-Calvo J."/>
            <person name="Scortti M."/>
            <person name="Vazquez-Boland J."/>
        </authorList>
    </citation>
    <scope>NUCLEOTIDE SEQUENCE [LARGE SCALE GENOMIC DNA]</scope>
    <source>
        <strain evidence="3 4">PAM 2766</strain>
    </source>
</reference>
<evidence type="ECO:0008006" key="5">
    <source>
        <dbReference type="Google" id="ProtNLM"/>
    </source>
</evidence>